<dbReference type="EC" id="3.4.13.21" evidence="5"/>
<keyword evidence="5" id="KW-0224">Dipeptidase</keyword>
<protein>
    <submittedName>
        <fullName evidence="5">Dipeptidase PepE</fullName>
        <ecNumber evidence="5">3.4.13.21</ecNumber>
    </submittedName>
</protein>
<dbReference type="Proteomes" id="UP000320244">
    <property type="component" value="Unassembled WGS sequence"/>
</dbReference>
<dbReference type="PANTHER" id="PTHR20842:SF0">
    <property type="entry name" value="ALPHA-ASPARTYL DIPEPTIDASE"/>
    <property type="match status" value="1"/>
</dbReference>
<evidence type="ECO:0000256" key="1">
    <source>
        <dbReference type="ARBA" id="ARBA00006534"/>
    </source>
</evidence>
<evidence type="ECO:0000256" key="4">
    <source>
        <dbReference type="ARBA" id="ARBA00022825"/>
    </source>
</evidence>
<dbReference type="GO" id="GO:0006508">
    <property type="term" value="P:proteolysis"/>
    <property type="evidence" value="ECO:0007669"/>
    <property type="project" value="UniProtKB-KW"/>
</dbReference>
<dbReference type="GO" id="GO:0008236">
    <property type="term" value="F:serine-type peptidase activity"/>
    <property type="evidence" value="ECO:0007669"/>
    <property type="project" value="UniProtKB-KW"/>
</dbReference>
<reference evidence="5 6" key="1">
    <citation type="submission" date="2019-05" db="EMBL/GenBank/DDBJ databases">
        <authorList>
            <person name="Lee S.D."/>
        </authorList>
    </citation>
    <scope>NUCLEOTIDE SEQUENCE [LARGE SCALE GENOMIC DNA]</scope>
    <source>
        <strain evidence="5 6">C5-26</strain>
    </source>
</reference>
<dbReference type="RefSeq" id="WP_146315324.1">
    <property type="nucleotide sequence ID" value="NZ_VCQV01000003.1"/>
</dbReference>
<keyword evidence="6" id="KW-1185">Reference proteome</keyword>
<reference evidence="5 6" key="2">
    <citation type="submission" date="2019-08" db="EMBL/GenBank/DDBJ databases">
        <title>Jejuicoccus antrihumi gen. nov., sp. nov., a new member of the family Dermacoccaceae isolated from a cave.</title>
        <authorList>
            <person name="Schumann P."/>
            <person name="Kim I.S."/>
        </authorList>
    </citation>
    <scope>NUCLEOTIDE SEQUENCE [LARGE SCALE GENOMIC DNA]</scope>
    <source>
        <strain evidence="5 6">C5-26</strain>
    </source>
</reference>
<keyword evidence="2" id="KW-0645">Protease</keyword>
<dbReference type="PANTHER" id="PTHR20842">
    <property type="entry name" value="PROTEASE S51 ALPHA-ASPARTYL DIPEPTIDASE"/>
    <property type="match status" value="1"/>
</dbReference>
<dbReference type="NCBIfam" id="NF003642">
    <property type="entry name" value="PRK05282.1"/>
    <property type="match status" value="1"/>
</dbReference>
<organism evidence="5 6">
    <name type="scientific">Leekyejoonella antrihumi</name>
    <dbReference type="NCBI Taxonomy" id="1660198"/>
    <lineage>
        <taxon>Bacteria</taxon>
        <taxon>Bacillati</taxon>
        <taxon>Actinomycetota</taxon>
        <taxon>Actinomycetes</taxon>
        <taxon>Micrococcales</taxon>
        <taxon>Dermacoccaceae</taxon>
        <taxon>Leekyejoonella</taxon>
    </lineage>
</organism>
<proteinExistence type="inferred from homology"/>
<dbReference type="GO" id="GO:0016805">
    <property type="term" value="F:dipeptidase activity"/>
    <property type="evidence" value="ECO:0007669"/>
    <property type="project" value="UniProtKB-KW"/>
</dbReference>
<comment type="similarity">
    <text evidence="1">Belongs to the peptidase S51 family.</text>
</comment>
<gene>
    <name evidence="5" type="primary">pepE</name>
    <name evidence="5" type="ORF">FGL98_03750</name>
</gene>
<dbReference type="SUPFAM" id="SSF52317">
    <property type="entry name" value="Class I glutamine amidotransferase-like"/>
    <property type="match status" value="1"/>
</dbReference>
<evidence type="ECO:0000256" key="2">
    <source>
        <dbReference type="ARBA" id="ARBA00022670"/>
    </source>
</evidence>
<sequence length="250" mass="26925">MRLLLMSNGSAPGGEYLAHAMSTLRELLAGVDRIAFIAYAQLGLEEHTRVVAAAMAQLDVELVGVHRSHRPASIVEAADAVFVGGGNAFRLLAALHRYDLIDPIRAAVRDGAPYLGSSAGTNMACPSLRTTNDMPIVEPPTFAALNLVPFQINPHYPATEVMGRHLGETRDHRIAEFLEENDVPVLGLQEGSWLQVDHDRARLGGVAGARLFRREEAPVDLKVGADLSDLLTTLGTFDSPGRGCDDRGTR</sequence>
<evidence type="ECO:0000256" key="3">
    <source>
        <dbReference type="ARBA" id="ARBA00022801"/>
    </source>
</evidence>
<dbReference type="OrthoDB" id="3373764at2"/>
<dbReference type="InterPro" id="IPR029062">
    <property type="entry name" value="Class_I_gatase-like"/>
</dbReference>
<evidence type="ECO:0000313" key="5">
    <source>
        <dbReference type="EMBL" id="TWP38333.1"/>
    </source>
</evidence>
<dbReference type="InterPro" id="IPR005320">
    <property type="entry name" value="Peptidase_S51"/>
</dbReference>
<evidence type="ECO:0000313" key="6">
    <source>
        <dbReference type="Proteomes" id="UP000320244"/>
    </source>
</evidence>
<dbReference type="AlphaFoldDB" id="A0A563E7W3"/>
<dbReference type="EMBL" id="VCQV01000003">
    <property type="protein sequence ID" value="TWP38333.1"/>
    <property type="molecule type" value="Genomic_DNA"/>
</dbReference>
<accession>A0A563E7W3</accession>
<name>A0A563E7W3_9MICO</name>
<comment type="caution">
    <text evidence="5">The sequence shown here is derived from an EMBL/GenBank/DDBJ whole genome shotgun (WGS) entry which is preliminary data.</text>
</comment>
<dbReference type="Pfam" id="PF03575">
    <property type="entry name" value="Peptidase_S51"/>
    <property type="match status" value="1"/>
</dbReference>
<dbReference type="CDD" id="cd03146">
    <property type="entry name" value="GAT1_Peptidase_E"/>
    <property type="match status" value="1"/>
</dbReference>
<dbReference type="Gene3D" id="3.40.50.880">
    <property type="match status" value="1"/>
</dbReference>
<keyword evidence="4" id="KW-0720">Serine protease</keyword>
<keyword evidence="3 5" id="KW-0378">Hydrolase</keyword>